<keyword evidence="2" id="KW-1185">Reference proteome</keyword>
<dbReference type="Proteomes" id="UP001652627">
    <property type="component" value="Chromosome 18"/>
</dbReference>
<protein>
    <submittedName>
        <fullName evidence="3">Sacsin-like</fullName>
    </submittedName>
</protein>
<dbReference type="RefSeq" id="XP_067163660.1">
    <property type="nucleotide sequence ID" value="XM_067307559.1"/>
</dbReference>
<name>A0ABM4FFF2_9AVES</name>
<organism evidence="2 3">
    <name type="scientific">Apteryx mantelli</name>
    <name type="common">North Island brown kiwi</name>
    <dbReference type="NCBI Taxonomy" id="2696672"/>
    <lineage>
        <taxon>Eukaryota</taxon>
        <taxon>Metazoa</taxon>
        <taxon>Chordata</taxon>
        <taxon>Craniata</taxon>
        <taxon>Vertebrata</taxon>
        <taxon>Euteleostomi</taxon>
        <taxon>Archelosauria</taxon>
        <taxon>Archosauria</taxon>
        <taxon>Dinosauria</taxon>
        <taxon>Saurischia</taxon>
        <taxon>Theropoda</taxon>
        <taxon>Coelurosauria</taxon>
        <taxon>Aves</taxon>
        <taxon>Palaeognathae</taxon>
        <taxon>Apterygiformes</taxon>
        <taxon>Apterygidae</taxon>
        <taxon>Apteryx</taxon>
    </lineage>
</organism>
<dbReference type="PANTHER" id="PTHR46919:SF2">
    <property type="entry name" value="SACSIN"/>
    <property type="match status" value="1"/>
</dbReference>
<dbReference type="NCBIfam" id="NF047352">
    <property type="entry name" value="P_loop_sacsin"/>
    <property type="match status" value="3"/>
</dbReference>
<dbReference type="PANTHER" id="PTHR46919">
    <property type="entry name" value="ZINC FINGER, C3HC4 TYPE (RING FINGER) FAMILY PROTEIN"/>
    <property type="match status" value="1"/>
</dbReference>
<dbReference type="InterPro" id="IPR058210">
    <property type="entry name" value="SACS/Nov_dom"/>
</dbReference>
<dbReference type="SUPFAM" id="SSF55874">
    <property type="entry name" value="ATPase domain of HSP90 chaperone/DNA topoisomerase II/histidine kinase"/>
    <property type="match status" value="3"/>
</dbReference>
<gene>
    <name evidence="3" type="primary">LOC106499889</name>
</gene>
<dbReference type="Pfam" id="PF25794">
    <property type="entry name" value="SACS"/>
    <property type="match status" value="3"/>
</dbReference>
<sequence>MALRQPKAEAFCQQAPIFLDYLHSILQKYPDGGQILKELVQNADDAGATEVMFVSDEREFDVVTGGGLEGTQGPALLAYNNAPMAPRDWTGLLCPGVSHKRGDPSTVGRFGLGFTSVYHLTDLPGVLSPPSLGVLDPECRVLPGAGARWDISVAQDLPGLFEPFWAGLEAVGQCRGSAQGTLFRFPLRRQPSGIAMGVSSPGFLRGLLQTFLAEAPLALLFLRHVRHVTLYHVSPNGSQTLMGTLTASPQPLPILGPAGATGLSLTWRLVALFRDGVRDGDEWLVATGRATAGMAMELGGRIGCSPELSLAHPLHGPCQGRLCCFLPLPATEEMATGLPAHASAPFALSDDRRHLRWPSEDGEGEEDASWNALLLLDLLPRVYGHAAAVAAALPGADPYSLWPDPECTPRHSRIHGVVANVCRELAAARALVPAAEGAPGRLQATEAVLLLEDMEDTDTKQVVQAFLVAAGEPVAVVPAHVQRALALGLAKGPQEATAGHVREVLRCHGDMGLPASDRLCLLRYVAGDGHYAKLQDLPLLPRADGTFVAFGNTAATVYVDTHDCPRVLLPGLAGSFLPSNLEPALDNLLRGIAKEGLFPNLVLLDPAMTARTLRSALPPTWTSQSSSLVTWCPVQGPPQPPAPWLPALWLFIANHMEDLGPVEGLPLVPLSLPGASSTRLAPLIPQSGLIFQAWEDQCLPPTVAPILEALGCPVVPPGIWHRSLSSYILPPSPLNALRALGTREAADVASRLASLPTTAVDALRLYLADVPSLAKPERDMLAALPLFIPLPCLATPQPMGLVPASATPALEPELELPRDVVLPKAVLRCRDEADRRLLGRLQKSFVSAASVALEGIRAVAQGTYAGRAAEAQGLLLWVLRHGDTLFAQSPLLQQACSNLAFLETPSGPMHPRDLYDPCESTLQVLLGPEHFPPASFCSPPILRALRALGLRHGKGCLVASDILEAATTVSQGDGAALDRAKALIKVCNHPKVLAGFSTMELRQLCALPWVPRSECTGKPEQPFLPPKQLRSTRYMCLVGLAMPLTGVFTPEAEEKLGLCQAPPPERVWEQLRCLAGCRDTDKVVPALRAVYQHMQEDLGTFGAAPEGAVVWTGAGFVLPGDAVLGYPEELDLAPLVPRVPPDFLPYSYLFRAWGVEAWVSEERAVTALRCLGQNIDARSSGAGTEAELRVAVAVLEWLKSRGHRAEGMVPVPVRVPESSGFALRPAASAVYLDMELETEEDVQEVVHEAVPRSTAVFLGTELLSTRVLGPEPFTACGLSEPITLRLRNILREYGEEGDLFKEMVQNAEDAGATVCRFLLDLRHCRKPITGLLDPGMAACHGPALWAYNNALFTEDDLRNITQVGAATKEHQAGQIGRFGLGFSCVYRITDVPAVLSGATLLIFDPNGTHLGNHIPKSGCPGIRLDFSTRPRILRAFAEQFQPYQGVFGCHLPEPRAFPGTLFRLPFRTEEEAVASQICSEAFGTEHIRSLGTGFIDSSRLLLLFLRRVKELSLEMLPDMATSPEDAVSLATLQRKKIQDLGAPADPPSWAAIEQLTAHEKASKTTWYYLVLVCQGDGESLELFHQRTQAGLHNLPPVAGVALPLALTADGKWVPRIGAEEGQVFCHLPIPVVSGLPIHVHGAFSILSNRKGLWDTAEQGEWNRALLRDAVPAAWLRALAHLRTLHEAGELKSYEYHVFWPDTSTAQYPFTEAVARFYQAVAARNGPRLFSDGCSWCPLQDARFLHRAVASHPKLGAVAERVFATTLSHPLLAVALPERVQRGLGKAVAAGTYDWPRFYCELVLPNLEDLSVADRDPLLLHALDMSHDDVDKVLQTVPCIPVTPHGHLQLISHLVHPRGRAASLYDPKDGHFPSGDAFMSPARLCRLEQLGMVRDVLALPELLEQAKTVKHIWTQDHAQGCRKAACILELLQDAVEQRVNNTMQAAFRTVPFLPGTLPTGEHVLLPAVQLYHHLSAPLVGLIHPVLAPKVLGKDFSLPKEIESFLGLDQQPPAAAVLEQLQALSRSSNAFSAASLQDTTRCCYEHLDMLLKRDPSSWGEVATAVAQGEPFILVDSHFVPATAVAETLSFEAAPYLHQLPVQYQLYRQLWECVGLRHTFTWNDYARVLCILAEKHAGEPLPAPELALALRLISCGLMTDGKEPDAYQTQQLFLPDREGILRPRDKLHFNDTPWLPVDKGAMLCHEQLARATALRCGVPTTRHQALERNRLLAAHLSLLAQPFGAHEDLPTRLKNILGEYSASTRDVVMELLQNADDAGAGIVHFVWDHRQHPVDATFSEAWNNLQGPALCIYNDSPLQQQDIEGIQNLGVGGKQGRQDVTGKFGLGFNTVFHLTDCPAFLTGDSALCIFDPHLTYVPGATTESPGAMFAVNPEFKRTFPDVYGTFLPSFFDLSQGVLFRLPLRTAEGAASSRVSGMVVRDQDLVDMQTTLAEEGGDLVLFLRHLHTVVFSEIPLDGGPLVKRLQVAIELAEEDAEVRRGFQARLSQAVDGDDPISVSYIMRVKTSEARASTVWGVTAQIGVQEGSEESPVPGQLPYGAVAACLEPQDNPMGKAFCTLPLPLTTGLPVHINANFSVDAARRGLCQDRGSTKAAWNDFLLRCLVAPVYCTFLTKQWRALGPEQFQFSSLNVCQQHLTPYYLQFFPAVTKSVPPTWHDLVRNIYRHLSCQRLPLVPVCRVKLPDSMVTMAWASPGGRDVLTEPYFLEREPEPPLREALQHLDMNLVPAFTHLWQIYQEFMAAGVAAVALQPASLRCFLKALALPLPCLLAKTPLRTPKNCFILLQHCLERTEEVQTELEGLPLLAMQDGCLRALNSHQPVLCSSFAHLFPQHSHSFANNLVAPLAPLGFVQDLGLPEATPLIQEVLGQLDWATDGQKWLEGLWDFFDTVIYKATKAEKLEAAMNTFIDHLQDAVLLPVEGHETGSKCLVSLSSLPSVLYDCDRDVAKVLHKLGIPVLQKFLLSFDFARYCLKPRALQVTKPKAVLARLADTVADLRWRDLEAFELTDLLRFIIQDKLDWQALEHLRCLPLFQKHDGDHVAVAPYQKVLIFNSQFPELPSGAQSLYSLDKNMLLLKKDLIHEQLAKHLGWKAMDDRQLFMTVVLPRLTQLTAPEVVKAVQLFLTLQHACEDEFSQDAMTVFQTVAFIPDSHGMLHQASYFYDNTSSLCTLQLQHRFVPESFFKALCANQTAAKTFLLRAGVRTSLSAEDFVVLALEIEREATQTRGHTEELFQRQEEMVKQLVILLDSPLQEGFLEQIASIHFLSPLEVPLCLREVHPPFAACTQPVTLKGSVYHDYQDVAELLWTSATILPQSNIPEKNLGLLKAIGVLVEIPTALVVANLEQVCRAACQTPKQVATRAKALLKMYNFLQSRLEEVDAGRLAELPVVLTKMGDMATPQQVVISLPDEADFHPYLFMPDPTMALYGDLLQHLGVVPRPTLAHYSRVLAQIYQESHAKGTLHATQKKTVLLATRHLFQLLQETQEPPDFSSVAELYLLSTANRLESSHKLFFNDCASLRNSRALGKTFAFMAELPRTVFNGWHLLQMLPQHLRPRALSEVLERQLEEGSVQPCRYSPHCHEQKRLQTLLVSPCFRMGLEALLQWQSCRGMMQMEGASGFAAEQLEVQCCEDIRTVLVHCGAKVEGSSQPRTVHVCRAGGAQRLIYMRHAEMRLVRHQLRVLETLVQEINELLDGQLGASALSVLREMLVCQEPGEVASVLEENDVALADDAPEP</sequence>
<feature type="domain" description="Sacsin/Nov" evidence="1">
    <location>
        <begin position="20"/>
        <end position="239"/>
    </location>
</feature>
<dbReference type="GeneID" id="106499889"/>
<reference evidence="3" key="1">
    <citation type="submission" date="2025-08" db="UniProtKB">
        <authorList>
            <consortium name="RefSeq"/>
        </authorList>
    </citation>
    <scope>IDENTIFICATION</scope>
    <source>
        <tissue evidence="3">Blood</tissue>
    </source>
</reference>
<dbReference type="InterPro" id="IPR036890">
    <property type="entry name" value="HATPase_C_sf"/>
</dbReference>
<feature type="domain" description="Sacsin/Nov" evidence="1">
    <location>
        <begin position="1280"/>
        <end position="1526"/>
    </location>
</feature>
<evidence type="ECO:0000259" key="1">
    <source>
        <dbReference type="Pfam" id="PF25794"/>
    </source>
</evidence>
<proteinExistence type="predicted"/>
<feature type="domain" description="Sacsin/Nov" evidence="1">
    <location>
        <begin position="2243"/>
        <end position="2472"/>
    </location>
</feature>
<evidence type="ECO:0000313" key="2">
    <source>
        <dbReference type="Proteomes" id="UP001652627"/>
    </source>
</evidence>
<evidence type="ECO:0000313" key="3">
    <source>
        <dbReference type="RefSeq" id="XP_067163660.1"/>
    </source>
</evidence>
<accession>A0ABM4FFF2</accession>